<feature type="compositionally biased region" description="Basic and acidic residues" evidence="2">
    <location>
        <begin position="901"/>
        <end position="922"/>
    </location>
</feature>
<feature type="compositionally biased region" description="Basic and acidic residues" evidence="2">
    <location>
        <begin position="335"/>
        <end position="347"/>
    </location>
</feature>
<evidence type="ECO:0000256" key="2">
    <source>
        <dbReference type="SAM" id="MobiDB-lite"/>
    </source>
</evidence>
<name>A0AAJ7J932_9HYME</name>
<feature type="compositionally biased region" description="Low complexity" evidence="2">
    <location>
        <begin position="945"/>
        <end position="956"/>
    </location>
</feature>
<protein>
    <submittedName>
        <fullName evidence="5">Paramyosin isoform X1</fullName>
    </submittedName>
</protein>
<dbReference type="SUPFAM" id="SSF51045">
    <property type="entry name" value="WW domain"/>
    <property type="match status" value="1"/>
</dbReference>
<feature type="coiled-coil region" evidence="1">
    <location>
        <begin position="577"/>
        <end position="684"/>
    </location>
</feature>
<evidence type="ECO:0000256" key="1">
    <source>
        <dbReference type="SAM" id="Coils"/>
    </source>
</evidence>
<organism evidence="4 5">
    <name type="scientific">Ceratina calcarata</name>
    <dbReference type="NCBI Taxonomy" id="156304"/>
    <lineage>
        <taxon>Eukaryota</taxon>
        <taxon>Metazoa</taxon>
        <taxon>Ecdysozoa</taxon>
        <taxon>Arthropoda</taxon>
        <taxon>Hexapoda</taxon>
        <taxon>Insecta</taxon>
        <taxon>Pterygota</taxon>
        <taxon>Neoptera</taxon>
        <taxon>Endopterygota</taxon>
        <taxon>Hymenoptera</taxon>
        <taxon>Apocrita</taxon>
        <taxon>Aculeata</taxon>
        <taxon>Apoidea</taxon>
        <taxon>Anthophila</taxon>
        <taxon>Apidae</taxon>
        <taxon>Ceratina</taxon>
        <taxon>Zadontomerus</taxon>
    </lineage>
</organism>
<dbReference type="Proteomes" id="UP000694925">
    <property type="component" value="Unplaced"/>
</dbReference>
<feature type="compositionally biased region" description="Basic and acidic residues" evidence="2">
    <location>
        <begin position="511"/>
        <end position="533"/>
    </location>
</feature>
<accession>A0AAJ7J932</accession>
<sequence length="1349" mass="156229">MSISQDSAATIVCKEIFDGASNPSHEEVLEYARRLGIDPDTEPHLLSLAQEGLMAALPEGWLPCYHEASRAWYYYQTSTGNRTWEHPLDAVYKELVEQARAGNVKPGESLRQISFEEDSKTTAKDLDSHEQATLSKEKNNAKQSTKANPPPTRIPTKLAPLKKDKIDGARKRDERSRMENPLATNRTGRDYTNLRFQDPKFYECPKLLEAGASGTHSNVTTPIHEIDLKEVLKRSESLSPRHEKDWEQLSSKFSSEENIIDIDKLSMNALARSERPEKFDKEKHPSQLGQQKELTLSGGGTMFLKSNRSRDTTPSHEGTKLDDFRTVTIPDESYTGDKLKSILREKQSEDDDRPVDEERKSVRFDIEKDADIKFTYSRSEDESDSDPEDQDSQMLALLSNKDINWSSLQKTNSQSPDEANEDAEDKVEEMKYNVESKKNGKIVGKRFVVQNVSENEHRKKFGVQAVSEKEHRLQMSRDILSRDSLSRDSSLDYTYTNKFNKIKNIDLVSKSETDYSDSERRKNKSKDFSRTEQTDDDDTSDISRINPEFELSRRERNEIAGRLEQYKNLEETKIRLDEQYEKDVEMLKKEYEEKLERTRKELEEKFLEQKKLMDENVEDRMKDLTRELVEKAFVTRMDDANSENLRKMKTELEISYEKEKQEMLENMKTELDEKKRELLELRIKEMGKLEDEHERDLSDEKHAKLNRIELSKLHSENIEALKKEFDDELEELRAQLQVQQKEKIAEITEEHEKHLCEILRDFKITEDRTRKMHKQRLEKLRAEFAQELEKESRKHAERAIHQENIEFEKMRCEKRLLQDKYTALKEKYMKLKKEVRAALERRSKRKESYTTASETERSTSTRTRTERTESSDQSTPQLRNTRSSLATTMTTTTTTTTPHAKPHEPTGNERSEESHDPDEPHVQKANSGFQKSAAARNLKFDTDDATSTSEANANTTKKSFKRLSTTAGNNNNVNNNELENPVENIRKQLEKLEDLGDQLPSNETAYTLRYPFQDKAPANASSELEFFRHRIHVERDSVKRAREALRHQENLLQGRQKAWKQRSASATLEQLVQEERELSDMEVNLHRTKSLLGEKVIHLRHLEQSLERMVNSKKNENDTSSKNDDLTLSDMSSVSSGVSSTDLVTDIDSSSVFFGSDPPYSDKPDQYQESTEIIASLENLNSEIREIWGVLNKRQDTDAPPPPTLMYSYLRWLRFHHLAAQSNNIQGTFGTPNIQSNILSQLTGSQPPITQNIIAQYGPNSGFTTSVCTVEKNSSNLMERTWSLRDWLRQACIENADQSRSVDSLKNPQLIEKFASKRHSFSDANTRFTDVDSMYLHVFLNQFKKTCFR</sequence>
<feature type="domain" description="WW" evidence="3">
    <location>
        <begin position="55"/>
        <end position="89"/>
    </location>
</feature>
<feature type="region of interest" description="Disordered" evidence="2">
    <location>
        <begin position="511"/>
        <end position="545"/>
    </location>
</feature>
<feature type="compositionally biased region" description="Basic and acidic residues" evidence="2">
    <location>
        <begin position="1113"/>
        <end position="1125"/>
    </location>
</feature>
<keyword evidence="4" id="KW-1185">Reference proteome</keyword>
<feature type="compositionally biased region" description="Basic and acidic residues" evidence="2">
    <location>
        <begin position="161"/>
        <end position="178"/>
    </location>
</feature>
<keyword evidence="1" id="KW-0175">Coiled coil</keyword>
<dbReference type="PANTHER" id="PTHR21715">
    <property type="entry name" value="RH04127P"/>
    <property type="match status" value="1"/>
</dbReference>
<feature type="compositionally biased region" description="Polar residues" evidence="2">
    <location>
        <begin position="407"/>
        <end position="417"/>
    </location>
</feature>
<feature type="region of interest" description="Disordered" evidence="2">
    <location>
        <begin position="839"/>
        <end position="978"/>
    </location>
</feature>
<dbReference type="InterPro" id="IPR036020">
    <property type="entry name" value="WW_dom_sf"/>
</dbReference>
<feature type="compositionally biased region" description="Acidic residues" evidence="2">
    <location>
        <begin position="381"/>
        <end position="391"/>
    </location>
</feature>
<feature type="compositionally biased region" description="Low complexity" evidence="2">
    <location>
        <begin position="887"/>
        <end position="897"/>
    </location>
</feature>
<feature type="compositionally biased region" description="Basic and acidic residues" evidence="2">
    <location>
        <begin position="117"/>
        <end position="140"/>
    </location>
</feature>
<dbReference type="RefSeq" id="XP_017887825.1">
    <property type="nucleotide sequence ID" value="XM_018032336.2"/>
</dbReference>
<feature type="compositionally biased region" description="Basic and acidic residues" evidence="2">
    <location>
        <begin position="356"/>
        <end position="372"/>
    </location>
</feature>
<dbReference type="KEGG" id="ccal:108629579"/>
<feature type="region of interest" description="Disordered" evidence="2">
    <location>
        <begin position="1110"/>
        <end position="1140"/>
    </location>
</feature>
<feature type="compositionally biased region" description="Basic and acidic residues" evidence="2">
    <location>
        <begin position="854"/>
        <end position="870"/>
    </location>
</feature>
<feature type="compositionally biased region" description="Basic and acidic residues" evidence="2">
    <location>
        <begin position="308"/>
        <end position="325"/>
    </location>
</feature>
<evidence type="ECO:0000259" key="3">
    <source>
        <dbReference type="PROSITE" id="PS50020"/>
    </source>
</evidence>
<feature type="compositionally biased region" description="Basic and acidic residues" evidence="2">
    <location>
        <begin position="274"/>
        <end position="285"/>
    </location>
</feature>
<feature type="compositionally biased region" description="Low complexity" evidence="2">
    <location>
        <begin position="1126"/>
        <end position="1140"/>
    </location>
</feature>
<proteinExistence type="predicted"/>
<gene>
    <name evidence="5" type="primary">LOC108629579</name>
</gene>
<feature type="compositionally biased region" description="Low complexity" evidence="2">
    <location>
        <begin position="969"/>
        <end position="978"/>
    </location>
</feature>
<feature type="region of interest" description="Disordered" evidence="2">
    <location>
        <begin position="407"/>
        <end position="426"/>
    </location>
</feature>
<dbReference type="CDD" id="cd00201">
    <property type="entry name" value="WW"/>
    <property type="match status" value="1"/>
</dbReference>
<dbReference type="PANTHER" id="PTHR21715:SF0">
    <property type="entry name" value="RH04127P"/>
    <property type="match status" value="1"/>
</dbReference>
<dbReference type="CTD" id="22897"/>
<dbReference type="GeneID" id="108629579"/>
<evidence type="ECO:0000313" key="5">
    <source>
        <dbReference type="RefSeq" id="XP_017887825.1"/>
    </source>
</evidence>
<feature type="region of interest" description="Disordered" evidence="2">
    <location>
        <begin position="274"/>
        <end position="397"/>
    </location>
</feature>
<dbReference type="PROSITE" id="PS50020">
    <property type="entry name" value="WW_DOMAIN_2"/>
    <property type="match status" value="1"/>
</dbReference>
<evidence type="ECO:0000313" key="4">
    <source>
        <dbReference type="Proteomes" id="UP000694925"/>
    </source>
</evidence>
<feature type="region of interest" description="Disordered" evidence="2">
    <location>
        <begin position="107"/>
        <end position="187"/>
    </location>
</feature>
<reference evidence="5" key="1">
    <citation type="submission" date="2025-08" db="UniProtKB">
        <authorList>
            <consortium name="RefSeq"/>
        </authorList>
    </citation>
    <scope>IDENTIFICATION</scope>
    <source>
        <tissue evidence="5">Whole body</tissue>
    </source>
</reference>
<dbReference type="InterPro" id="IPR053233">
    <property type="entry name" value="ABRA-related"/>
</dbReference>
<dbReference type="Gene3D" id="3.30.1470.10">
    <property type="entry name" value="Photosystem I PsaD, reaction center subunit II"/>
    <property type="match status" value="1"/>
</dbReference>
<dbReference type="InterPro" id="IPR001202">
    <property type="entry name" value="WW_dom"/>
</dbReference>
<feature type="compositionally biased region" description="Polar residues" evidence="2">
    <location>
        <begin position="876"/>
        <end position="886"/>
    </location>
</feature>